<feature type="transmembrane region" description="Helical" evidence="8">
    <location>
        <begin position="166"/>
        <end position="192"/>
    </location>
</feature>
<keyword evidence="4" id="KW-0297">G-protein coupled receptor</keyword>
<keyword evidence="7" id="KW-0807">Transducer</keyword>
<evidence type="ECO:0000259" key="9">
    <source>
        <dbReference type="PROSITE" id="PS50262"/>
    </source>
</evidence>
<keyword evidence="2 8" id="KW-0812">Transmembrane</keyword>
<dbReference type="CDD" id="cd00637">
    <property type="entry name" value="7tm_classA_rhodopsin-like"/>
    <property type="match status" value="1"/>
</dbReference>
<dbReference type="KEGG" id="epa:114574729"/>
<evidence type="ECO:0000313" key="10">
    <source>
        <dbReference type="EnsemblMetazoa" id="XP_028513898.1"/>
    </source>
</evidence>
<dbReference type="OrthoDB" id="5964776at2759"/>
<feature type="domain" description="G-protein coupled receptors family 1 profile" evidence="9">
    <location>
        <begin position="21"/>
        <end position="270"/>
    </location>
</feature>
<evidence type="ECO:0000313" key="11">
    <source>
        <dbReference type="Proteomes" id="UP000887567"/>
    </source>
</evidence>
<feature type="transmembrane region" description="Helical" evidence="8">
    <location>
        <begin position="84"/>
        <end position="107"/>
    </location>
</feature>
<evidence type="ECO:0000256" key="7">
    <source>
        <dbReference type="ARBA" id="ARBA00023224"/>
    </source>
</evidence>
<comment type="subcellular location">
    <subcellularLocation>
        <location evidence="1">Membrane</location>
        <topology evidence="1">Multi-pass membrane protein</topology>
    </subcellularLocation>
</comment>
<evidence type="ECO:0000256" key="1">
    <source>
        <dbReference type="ARBA" id="ARBA00004141"/>
    </source>
</evidence>
<feature type="transmembrane region" description="Helical" evidence="8">
    <location>
        <begin position="213"/>
        <end position="244"/>
    </location>
</feature>
<feature type="transmembrane region" description="Helical" evidence="8">
    <location>
        <begin position="6"/>
        <end position="29"/>
    </location>
</feature>
<evidence type="ECO:0000256" key="3">
    <source>
        <dbReference type="ARBA" id="ARBA00022989"/>
    </source>
</evidence>
<evidence type="ECO:0000256" key="8">
    <source>
        <dbReference type="SAM" id="Phobius"/>
    </source>
</evidence>
<dbReference type="Pfam" id="PF00001">
    <property type="entry name" value="7tm_1"/>
    <property type="match status" value="1"/>
</dbReference>
<dbReference type="InterPro" id="IPR000276">
    <property type="entry name" value="GPCR_Rhodpsn"/>
</dbReference>
<dbReference type="PANTHER" id="PTHR24243">
    <property type="entry name" value="G-PROTEIN COUPLED RECEPTOR"/>
    <property type="match status" value="1"/>
</dbReference>
<dbReference type="PROSITE" id="PS50262">
    <property type="entry name" value="G_PROTEIN_RECEP_F1_2"/>
    <property type="match status" value="1"/>
</dbReference>
<dbReference type="RefSeq" id="XP_028513898.1">
    <property type="nucleotide sequence ID" value="XM_028658097.1"/>
</dbReference>
<reference evidence="10" key="1">
    <citation type="submission" date="2022-11" db="UniProtKB">
        <authorList>
            <consortium name="EnsemblMetazoa"/>
        </authorList>
    </citation>
    <scope>IDENTIFICATION</scope>
</reference>
<accession>A0A913YFV8</accession>
<dbReference type="InterPro" id="IPR017452">
    <property type="entry name" value="GPCR_Rhodpsn_7TM"/>
</dbReference>
<keyword evidence="3 8" id="KW-1133">Transmembrane helix</keyword>
<dbReference type="EnsemblMetazoa" id="XM_028658097.1">
    <property type="protein sequence ID" value="XP_028513898.1"/>
    <property type="gene ID" value="LOC114574729"/>
</dbReference>
<feature type="transmembrane region" description="Helical" evidence="8">
    <location>
        <begin position="128"/>
        <end position="146"/>
    </location>
</feature>
<feature type="transmembrane region" description="Helical" evidence="8">
    <location>
        <begin position="250"/>
        <end position="270"/>
    </location>
</feature>
<evidence type="ECO:0000256" key="5">
    <source>
        <dbReference type="ARBA" id="ARBA00023136"/>
    </source>
</evidence>
<organism evidence="10 11">
    <name type="scientific">Exaiptasia diaphana</name>
    <name type="common">Tropical sea anemone</name>
    <name type="synonym">Aiptasia pulchella</name>
    <dbReference type="NCBI Taxonomy" id="2652724"/>
    <lineage>
        <taxon>Eukaryota</taxon>
        <taxon>Metazoa</taxon>
        <taxon>Cnidaria</taxon>
        <taxon>Anthozoa</taxon>
        <taxon>Hexacorallia</taxon>
        <taxon>Actiniaria</taxon>
        <taxon>Aiptasiidae</taxon>
        <taxon>Exaiptasia</taxon>
    </lineage>
</organism>
<keyword evidence="5 8" id="KW-0472">Membrane</keyword>
<sequence length="303" mass="34712">MEFDITLIVIFCIVFVFNVTGNSLVIYIISKKQRTSTDHLLLNLAVADLIYGVFLTFYHLSYFLKLFVPKYHNIVFKNDIFCRVFFSGGIASTAYVDSIFTVIILSVERYFAVCRPHGFKKWFSIRNVKCVMLFCWILSAALILPAGNSGKDCMSYDKDAGKTVSAILMVFSISTLIVLVVLFIKICVSLWCKETAIQPTAVREIQERKMKKRVSLCVLAVVITYILCSIPQFIVYVIAAFQWLQENLPVLYQITSLLTLVNSAVDPYLYSFQSQKMRKLFKKIFLCSRRDHSHEPSQGEQSQ</sequence>
<dbReference type="GO" id="GO:0004930">
    <property type="term" value="F:G protein-coupled receptor activity"/>
    <property type="evidence" value="ECO:0007669"/>
    <property type="project" value="UniProtKB-KW"/>
</dbReference>
<evidence type="ECO:0000256" key="6">
    <source>
        <dbReference type="ARBA" id="ARBA00023170"/>
    </source>
</evidence>
<dbReference type="GO" id="GO:0005886">
    <property type="term" value="C:plasma membrane"/>
    <property type="evidence" value="ECO:0007669"/>
    <property type="project" value="TreeGrafter"/>
</dbReference>
<keyword evidence="6" id="KW-0675">Receptor</keyword>
<dbReference type="AlphaFoldDB" id="A0A913YFV8"/>
<feature type="transmembrane region" description="Helical" evidence="8">
    <location>
        <begin position="41"/>
        <end position="64"/>
    </location>
</feature>
<dbReference type="Gene3D" id="1.20.1070.10">
    <property type="entry name" value="Rhodopsin 7-helix transmembrane proteins"/>
    <property type="match status" value="1"/>
</dbReference>
<proteinExistence type="predicted"/>
<dbReference type="SUPFAM" id="SSF81321">
    <property type="entry name" value="Family A G protein-coupled receptor-like"/>
    <property type="match status" value="1"/>
</dbReference>
<name>A0A913YFV8_EXADI</name>
<dbReference type="Proteomes" id="UP000887567">
    <property type="component" value="Unplaced"/>
</dbReference>
<dbReference type="PRINTS" id="PR00237">
    <property type="entry name" value="GPCRRHODOPSN"/>
</dbReference>
<evidence type="ECO:0000256" key="2">
    <source>
        <dbReference type="ARBA" id="ARBA00022692"/>
    </source>
</evidence>
<evidence type="ECO:0000256" key="4">
    <source>
        <dbReference type="ARBA" id="ARBA00023040"/>
    </source>
</evidence>
<keyword evidence="11" id="KW-1185">Reference proteome</keyword>
<dbReference type="GeneID" id="114574729"/>
<protein>
    <recommendedName>
        <fullName evidence="9">G-protein coupled receptors family 1 profile domain-containing protein</fullName>
    </recommendedName>
</protein>
<dbReference type="PANTHER" id="PTHR24243:SF224">
    <property type="entry name" value="G-PROTEIN COUPLED RECEPTOR 19-RELATED"/>
    <property type="match status" value="1"/>
</dbReference>